<dbReference type="SUPFAM" id="SSF52218">
    <property type="entry name" value="Flavoproteins"/>
    <property type="match status" value="1"/>
</dbReference>
<dbReference type="Proteomes" id="UP000522163">
    <property type="component" value="Unassembled WGS sequence"/>
</dbReference>
<accession>A0A7W9W1L0</accession>
<keyword evidence="1" id="KW-0285">Flavoprotein</keyword>
<evidence type="ECO:0000256" key="2">
    <source>
        <dbReference type="ARBA" id="ARBA00022643"/>
    </source>
</evidence>
<dbReference type="PANTHER" id="PTHR43278">
    <property type="entry name" value="NAD(P)H-DEPENDENT FMN-CONTAINING OXIDOREDUCTASE YWQN-RELATED"/>
    <property type="match status" value="1"/>
</dbReference>
<name>A0A7W9W1L0_9FIRM</name>
<reference evidence="4 5" key="1">
    <citation type="submission" date="2020-08" db="EMBL/GenBank/DDBJ databases">
        <title>Genomic Encyclopedia of Type Strains, Phase IV (KMG-IV): sequencing the most valuable type-strain genomes for metagenomic binning, comparative biology and taxonomic classification.</title>
        <authorList>
            <person name="Goeker M."/>
        </authorList>
    </citation>
    <scope>NUCLEOTIDE SEQUENCE [LARGE SCALE GENOMIC DNA]</scope>
    <source>
        <strain evidence="4 5">DSM 17245</strain>
    </source>
</reference>
<feature type="domain" description="NADPH-dependent FMN reductase-like" evidence="3">
    <location>
        <begin position="1"/>
        <end position="135"/>
    </location>
</feature>
<proteinExistence type="predicted"/>
<protein>
    <submittedName>
        <fullName evidence="4">Multimeric flavodoxin WrbA</fullName>
    </submittedName>
</protein>
<keyword evidence="2" id="KW-0288">FMN</keyword>
<evidence type="ECO:0000259" key="3">
    <source>
        <dbReference type="Pfam" id="PF03358"/>
    </source>
</evidence>
<dbReference type="GeneID" id="85015583"/>
<dbReference type="PANTHER" id="PTHR43278:SF2">
    <property type="entry name" value="IRON-SULFUR FLAVOPROTEIN"/>
    <property type="match status" value="1"/>
</dbReference>
<organism evidence="4 5">
    <name type="scientific">Oribacterium sinus</name>
    <dbReference type="NCBI Taxonomy" id="237576"/>
    <lineage>
        <taxon>Bacteria</taxon>
        <taxon>Bacillati</taxon>
        <taxon>Bacillota</taxon>
        <taxon>Clostridia</taxon>
        <taxon>Lachnospirales</taxon>
        <taxon>Lachnospiraceae</taxon>
        <taxon>Oribacterium</taxon>
    </lineage>
</organism>
<dbReference type="Gene3D" id="3.40.50.360">
    <property type="match status" value="1"/>
</dbReference>
<dbReference type="RefSeq" id="WP_183684587.1">
    <property type="nucleotide sequence ID" value="NZ_JACHHH010000012.1"/>
</dbReference>
<dbReference type="GO" id="GO:0016491">
    <property type="term" value="F:oxidoreductase activity"/>
    <property type="evidence" value="ECO:0007669"/>
    <property type="project" value="InterPro"/>
</dbReference>
<dbReference type="InterPro" id="IPR051796">
    <property type="entry name" value="ISF_SsuE-like"/>
</dbReference>
<dbReference type="Pfam" id="PF03358">
    <property type="entry name" value="FMN_red"/>
    <property type="match status" value="1"/>
</dbReference>
<gene>
    <name evidence="4" type="ORF">HNQ46_002062</name>
</gene>
<dbReference type="AlphaFoldDB" id="A0A7W9W1L0"/>
<evidence type="ECO:0000313" key="4">
    <source>
        <dbReference type="EMBL" id="MBB6042066.1"/>
    </source>
</evidence>
<evidence type="ECO:0000313" key="5">
    <source>
        <dbReference type="Proteomes" id="UP000522163"/>
    </source>
</evidence>
<comment type="caution">
    <text evidence="4">The sequence shown here is derived from an EMBL/GenBank/DDBJ whole genome shotgun (WGS) entry which is preliminary data.</text>
</comment>
<dbReference type="InterPro" id="IPR005025">
    <property type="entry name" value="FMN_Rdtase-like_dom"/>
</dbReference>
<evidence type="ECO:0000256" key="1">
    <source>
        <dbReference type="ARBA" id="ARBA00022630"/>
    </source>
</evidence>
<dbReference type="InterPro" id="IPR029039">
    <property type="entry name" value="Flavoprotein-like_sf"/>
</dbReference>
<dbReference type="EMBL" id="JACHHH010000012">
    <property type="protein sequence ID" value="MBB6042066.1"/>
    <property type="molecule type" value="Genomic_DNA"/>
</dbReference>
<sequence length="222" mass="25071">MQVLIINGSPRKNGVTAAVLHRIEENLRGAGIEVLFYNLGEMKMSHCTGCNYCYRTGHCCMEDDAELLSKRIEEADGIVLGSPTYASNVSGLMKDFIDRGHFVIEQLLHKKYCITVASGENYGSQDTLKILKNLVLFSGGRLSGKLRIQAGFNDLEGMIRKRKGEIDYVSQSFIRAIKRRQYYPIQSIIHFFIFHLGIKPFVKKKGTLYQGIRGKWSKLGIT</sequence>